<evidence type="ECO:0000313" key="2">
    <source>
        <dbReference type="Proteomes" id="UP000053342"/>
    </source>
</evidence>
<dbReference type="GeneID" id="27360427"/>
<dbReference type="EMBL" id="KN847339">
    <property type="protein sequence ID" value="KIW39768.1"/>
    <property type="molecule type" value="Genomic_DNA"/>
</dbReference>
<keyword evidence="2" id="KW-1185">Reference proteome</keyword>
<accession>A0A0D2D9H0</accession>
<dbReference type="HOGENOM" id="CLU_1214772_0_0_1"/>
<dbReference type="AlphaFoldDB" id="A0A0D2D9H0"/>
<dbReference type="Proteomes" id="UP000053342">
    <property type="component" value="Unassembled WGS sequence"/>
</dbReference>
<reference evidence="1 2" key="1">
    <citation type="submission" date="2015-01" db="EMBL/GenBank/DDBJ databases">
        <title>The Genome Sequence of Exophiala oligosperma CBS72588.</title>
        <authorList>
            <consortium name="The Broad Institute Genomics Platform"/>
            <person name="Cuomo C."/>
            <person name="de Hoog S."/>
            <person name="Gorbushina A."/>
            <person name="Stielow B."/>
            <person name="Teixiera M."/>
            <person name="Abouelleil A."/>
            <person name="Chapman S.B."/>
            <person name="Priest M."/>
            <person name="Young S.K."/>
            <person name="Wortman J."/>
            <person name="Nusbaum C."/>
            <person name="Birren B."/>
        </authorList>
    </citation>
    <scope>NUCLEOTIDE SEQUENCE [LARGE SCALE GENOMIC DNA]</scope>
    <source>
        <strain evidence="1 2">CBS 72588</strain>
    </source>
</reference>
<name>A0A0D2D9H0_9EURO</name>
<evidence type="ECO:0000313" key="1">
    <source>
        <dbReference type="EMBL" id="KIW39768.1"/>
    </source>
</evidence>
<proteinExistence type="predicted"/>
<dbReference type="RefSeq" id="XP_016259984.1">
    <property type="nucleotide sequence ID" value="XM_016409676.1"/>
</dbReference>
<dbReference type="VEuPathDB" id="FungiDB:PV06_08353"/>
<gene>
    <name evidence="1" type="ORF">PV06_08353</name>
</gene>
<protein>
    <submittedName>
        <fullName evidence="1">Uncharacterized protein</fullName>
    </submittedName>
</protein>
<organism evidence="1 2">
    <name type="scientific">Exophiala oligosperma</name>
    <dbReference type="NCBI Taxonomy" id="215243"/>
    <lineage>
        <taxon>Eukaryota</taxon>
        <taxon>Fungi</taxon>
        <taxon>Dikarya</taxon>
        <taxon>Ascomycota</taxon>
        <taxon>Pezizomycotina</taxon>
        <taxon>Eurotiomycetes</taxon>
        <taxon>Chaetothyriomycetidae</taxon>
        <taxon>Chaetothyriales</taxon>
        <taxon>Herpotrichiellaceae</taxon>
        <taxon>Exophiala</taxon>
    </lineage>
</organism>
<sequence length="228" mass="24698">MPLPEAVPQPSMVFETTVVMCEAEFDDVVIAVELAVITVNVDWDAVIPLALVEPVGLVNVIVVLEMTIIEYVDDNKLELDTYGIVDGLGDELDESGLLVVRDIDDTADVVMTTVVPLMTVTVVVRDALFSIGPPELDDEGEDEDERDKEDEAGEDIAVLDARVALDLDIVTAVDVMLAYRLDVDVALKTPDVAVKEVELVPFAKHDAGMEKQHGRPVVEDEMGSSAPV</sequence>